<proteinExistence type="predicted"/>
<dbReference type="GO" id="GO:0003677">
    <property type="term" value="F:DNA binding"/>
    <property type="evidence" value="ECO:0007669"/>
    <property type="project" value="InterPro"/>
</dbReference>
<dbReference type="PANTHER" id="PTHR30298:SF0">
    <property type="entry name" value="PROTEIN YBFL-RELATED"/>
    <property type="match status" value="1"/>
</dbReference>
<keyword evidence="3" id="KW-1185">Reference proteome</keyword>
<evidence type="ECO:0000313" key="3">
    <source>
        <dbReference type="Proteomes" id="UP000199659"/>
    </source>
</evidence>
<name>A0A1I6K710_9FIRM</name>
<evidence type="ECO:0000313" key="2">
    <source>
        <dbReference type="EMBL" id="SFR86986.1"/>
    </source>
</evidence>
<organism evidence="2 3">
    <name type="scientific">Anaeromicropila populeti</name>
    <dbReference type="NCBI Taxonomy" id="37658"/>
    <lineage>
        <taxon>Bacteria</taxon>
        <taxon>Bacillati</taxon>
        <taxon>Bacillota</taxon>
        <taxon>Clostridia</taxon>
        <taxon>Lachnospirales</taxon>
        <taxon>Lachnospiraceae</taxon>
        <taxon>Anaeromicropila</taxon>
    </lineage>
</organism>
<protein>
    <recommendedName>
        <fullName evidence="1">Transposase IS4-like domain-containing protein</fullName>
    </recommendedName>
</protein>
<dbReference type="InterPro" id="IPR002559">
    <property type="entry name" value="Transposase_11"/>
</dbReference>
<dbReference type="InterPro" id="IPR051698">
    <property type="entry name" value="Transposase_11-like"/>
</dbReference>
<dbReference type="GO" id="GO:0004803">
    <property type="term" value="F:transposase activity"/>
    <property type="evidence" value="ECO:0007669"/>
    <property type="project" value="InterPro"/>
</dbReference>
<dbReference type="AlphaFoldDB" id="A0A1I6K710"/>
<dbReference type="Proteomes" id="UP000199659">
    <property type="component" value="Unassembled WGS sequence"/>
</dbReference>
<dbReference type="Pfam" id="PF01609">
    <property type="entry name" value="DDE_Tnp_1"/>
    <property type="match status" value="1"/>
</dbReference>
<dbReference type="InterPro" id="IPR047647">
    <property type="entry name" value="ISAs1_transpos"/>
</dbReference>
<dbReference type="NCBIfam" id="NF033564">
    <property type="entry name" value="transpos_ISAs1"/>
    <property type="match status" value="1"/>
</dbReference>
<sequence length="185" mass="22055">MINPEQFHAALLEWVKAVRRSRDTAKGKSAIHKVSAWAVENRMVLGQYKVDEKSNEITAIPELLKREKKELKEERRYYREIDKEQGRLEIRDYYVETESDWMEQKSDWKNLQGIGLCHATVEKEGKCTESWSYAIFGWKEMTAEEFGKAKRRHWRIENSLHWILDIAYREDESRARNENSADSQE</sequence>
<reference evidence="2 3" key="1">
    <citation type="submission" date="2016-10" db="EMBL/GenBank/DDBJ databases">
        <authorList>
            <person name="de Groot N.N."/>
        </authorList>
    </citation>
    <scope>NUCLEOTIDE SEQUENCE [LARGE SCALE GENOMIC DNA]</scope>
    <source>
        <strain evidence="2 3">743A</strain>
    </source>
</reference>
<gene>
    <name evidence="2" type="ORF">SAMN05661086_02242</name>
</gene>
<dbReference type="PANTHER" id="PTHR30298">
    <property type="entry name" value="H REPEAT-ASSOCIATED PREDICTED TRANSPOSASE"/>
    <property type="match status" value="1"/>
</dbReference>
<dbReference type="EMBL" id="FOYZ01000008">
    <property type="protein sequence ID" value="SFR86986.1"/>
    <property type="molecule type" value="Genomic_DNA"/>
</dbReference>
<evidence type="ECO:0000259" key="1">
    <source>
        <dbReference type="Pfam" id="PF01609"/>
    </source>
</evidence>
<feature type="domain" description="Transposase IS4-like" evidence="1">
    <location>
        <begin position="21"/>
        <end position="181"/>
    </location>
</feature>
<accession>A0A1I6K710</accession>
<dbReference type="GO" id="GO:0006313">
    <property type="term" value="P:DNA transposition"/>
    <property type="evidence" value="ECO:0007669"/>
    <property type="project" value="InterPro"/>
</dbReference>